<dbReference type="RefSeq" id="WP_112218177.1">
    <property type="nucleotide sequence ID" value="NZ_MVJN01000001.1"/>
</dbReference>
<evidence type="ECO:0000313" key="2">
    <source>
        <dbReference type="Proteomes" id="UP000249458"/>
    </source>
</evidence>
<gene>
    <name evidence="1" type="ORF">B1207_01225</name>
</gene>
<dbReference type="AlphaFoldDB" id="A0A364LNB5"/>
<evidence type="ECO:0000313" key="1">
    <source>
        <dbReference type="EMBL" id="RAP38536.1"/>
    </source>
</evidence>
<sequence length="503" mass="57252">MHLVIYFCGARNSGNDFLNGYDINDPSIKTIFVEGCHHSEVCNSILFPNLKSFAERFVHALFESRGEYPGLKHVDLARLKLGINTHEEYSYTHNGELVTRKKTTVTAEDAREDITSISLAGFNRGALTAFEVAPLLENLAPKVEIDIIANQPVSGNAYQLPGSQAANIRDCSHCNNIRHVSVIVEAYAESLAIPDADEPYHRVFFTQITPLLPDSAIKNLIVIPRESHQVRENSADGEEHLNMELAKSLRKRGFLTQEIVVKKTLTCRRAASFLYQQLNPSIPPLIDADLSNYFGIKKEPVQHKSHGNMGLRKGYELRHEESLVDWWERQDKKVSHYSTLLTQLLVKNLKSVDLSDKDSLKELYKETDTWLILKTNFASSRYAMVEALRYHIGAKLIALGVEPKELAAIVWENMHETNYFLSEWNKTVKNANYFRTKQTRDLEEAIHDYAGELPTRENAEKLLGILDQWLNQENAQSNKRFDLVIIIREQLEEAVRAAHGVLE</sequence>
<comment type="caution">
    <text evidence="1">The sequence shown here is derived from an EMBL/GenBank/DDBJ whole genome shotgun (WGS) entry which is preliminary data.</text>
</comment>
<dbReference type="Proteomes" id="UP000249458">
    <property type="component" value="Unassembled WGS sequence"/>
</dbReference>
<reference evidence="1 2" key="1">
    <citation type="submission" date="2017-02" db="EMBL/GenBank/DDBJ databases">
        <title>Legionella quilivanii strain from human: case report and whole genome sequencing analysis.</title>
        <authorList>
            <person name="Lalancette C."/>
            <person name="Leduc J.-M."/>
            <person name="Levesque S."/>
            <person name="Fournier E."/>
            <person name="Saoud J."/>
            <person name="Faucher S.P."/>
            <person name="Bernard K."/>
            <person name="Martineau C."/>
            <person name="Longtin J."/>
        </authorList>
    </citation>
    <scope>NUCLEOTIDE SEQUENCE [LARGE SCALE GENOMIC DNA]</scope>
    <source>
        <strain evidence="1 2">ID143958</strain>
    </source>
</reference>
<name>A0A364LNB5_9GAMM</name>
<protein>
    <submittedName>
        <fullName evidence="1">Uncharacterized protein</fullName>
    </submittedName>
</protein>
<dbReference type="EMBL" id="MVJN01000001">
    <property type="protein sequence ID" value="RAP38536.1"/>
    <property type="molecule type" value="Genomic_DNA"/>
</dbReference>
<accession>A0A364LNB5</accession>
<proteinExistence type="predicted"/>
<organism evidence="1 2">
    <name type="scientific">Legionella quinlivanii</name>
    <dbReference type="NCBI Taxonomy" id="45073"/>
    <lineage>
        <taxon>Bacteria</taxon>
        <taxon>Pseudomonadati</taxon>
        <taxon>Pseudomonadota</taxon>
        <taxon>Gammaproteobacteria</taxon>
        <taxon>Legionellales</taxon>
        <taxon>Legionellaceae</taxon>
        <taxon>Legionella</taxon>
    </lineage>
</organism>